<comment type="caution">
    <text evidence="5">The sequence shown here is derived from an EMBL/GenBank/DDBJ whole genome shotgun (WGS) entry which is preliminary data.</text>
</comment>
<dbReference type="GO" id="GO:0003700">
    <property type="term" value="F:DNA-binding transcription factor activity"/>
    <property type="evidence" value="ECO:0007669"/>
    <property type="project" value="InterPro"/>
</dbReference>
<keyword evidence="1" id="KW-0805">Transcription regulation</keyword>
<keyword evidence="6" id="KW-1185">Reference proteome</keyword>
<evidence type="ECO:0000256" key="1">
    <source>
        <dbReference type="ARBA" id="ARBA00023015"/>
    </source>
</evidence>
<dbReference type="PANTHER" id="PTHR30204:SF67">
    <property type="entry name" value="HTH-TYPE TRANSCRIPTIONAL REGULATOR MLRA-RELATED"/>
    <property type="match status" value="1"/>
</dbReference>
<dbReference type="OrthoDB" id="9800334at2"/>
<dbReference type="EMBL" id="RBIN01000010">
    <property type="protein sequence ID" value="RKQ95868.1"/>
    <property type="molecule type" value="Genomic_DNA"/>
</dbReference>
<feature type="domain" description="HTH merR-type" evidence="4">
    <location>
        <begin position="13"/>
        <end position="82"/>
    </location>
</feature>
<dbReference type="AlphaFoldDB" id="A0A420WT72"/>
<dbReference type="Gene3D" id="3.40.50.280">
    <property type="entry name" value="Cobalamin-binding domain"/>
    <property type="match status" value="1"/>
</dbReference>
<keyword evidence="3" id="KW-0804">Transcription</keyword>
<dbReference type="RefSeq" id="WP_121173947.1">
    <property type="nucleotide sequence ID" value="NZ_RBIN01000010.1"/>
</dbReference>
<organism evidence="5 6">
    <name type="scientific">Kushneria sinocarnis</name>
    <dbReference type="NCBI Taxonomy" id="595502"/>
    <lineage>
        <taxon>Bacteria</taxon>
        <taxon>Pseudomonadati</taxon>
        <taxon>Pseudomonadota</taxon>
        <taxon>Gammaproteobacteria</taxon>
        <taxon>Oceanospirillales</taxon>
        <taxon>Halomonadaceae</taxon>
        <taxon>Kushneria</taxon>
    </lineage>
</organism>
<protein>
    <submittedName>
        <fullName evidence="5">MerR family transcriptional regulator</fullName>
    </submittedName>
</protein>
<dbReference type="SMART" id="SM00422">
    <property type="entry name" value="HTH_MERR"/>
    <property type="match status" value="1"/>
</dbReference>
<evidence type="ECO:0000256" key="2">
    <source>
        <dbReference type="ARBA" id="ARBA00023125"/>
    </source>
</evidence>
<dbReference type="InterPro" id="IPR047057">
    <property type="entry name" value="MerR_fam"/>
</dbReference>
<gene>
    <name evidence="5" type="ORF">C7446_3054</name>
</gene>
<accession>A0A420WT72</accession>
<proteinExistence type="predicted"/>
<dbReference type="InterPro" id="IPR009061">
    <property type="entry name" value="DNA-bd_dom_put_sf"/>
</dbReference>
<sequence length="313" mass="35088">MTENLSESAGGPLYPIREVSRLTGVNSVTLRAWERRYGLIQPRRTPKGHRLYAREDIERVERILQWLNRGVPVSQVSELLDRSASSTAPPPRESVGHVEADWQSQCQEAVVAVETFDVSRLDTLFTRSMGLYPVNTAISQLWRPVVEQLETRWHNAPDGCAQRHFFESFLRTRLGLRLYHGNLEHNEPRLLMSRLPDDPSLLWLLLLAFTASTGGFNITFFDAPIPLEQLPMTARRINAQAVLLAGGTTDRTGETRSALCDLRAQLDAPLCICGPFARDSEQDCSTHGLLALDDDPAQAVTQLRTLINHPTAD</sequence>
<dbReference type="Pfam" id="PF13411">
    <property type="entry name" value="MerR_1"/>
    <property type="match status" value="1"/>
</dbReference>
<evidence type="ECO:0000256" key="3">
    <source>
        <dbReference type="ARBA" id="ARBA00023163"/>
    </source>
</evidence>
<dbReference type="Gene3D" id="1.10.1660.10">
    <property type="match status" value="1"/>
</dbReference>
<evidence type="ECO:0000313" key="6">
    <source>
        <dbReference type="Proteomes" id="UP000281975"/>
    </source>
</evidence>
<dbReference type="GO" id="GO:0003677">
    <property type="term" value="F:DNA binding"/>
    <property type="evidence" value="ECO:0007669"/>
    <property type="project" value="UniProtKB-KW"/>
</dbReference>
<reference evidence="5 6" key="1">
    <citation type="submission" date="2018-10" db="EMBL/GenBank/DDBJ databases">
        <title>Genomic Encyclopedia of Type Strains, Phase IV (KMG-IV): sequencing the most valuable type-strain genomes for metagenomic binning, comparative biology and taxonomic classification.</title>
        <authorList>
            <person name="Goeker M."/>
        </authorList>
    </citation>
    <scope>NUCLEOTIDE SEQUENCE [LARGE SCALE GENOMIC DNA]</scope>
    <source>
        <strain evidence="5 6">DSM 23229</strain>
    </source>
</reference>
<evidence type="ECO:0000313" key="5">
    <source>
        <dbReference type="EMBL" id="RKQ95868.1"/>
    </source>
</evidence>
<evidence type="ECO:0000259" key="4">
    <source>
        <dbReference type="PROSITE" id="PS50937"/>
    </source>
</evidence>
<name>A0A420WT72_9GAMM</name>
<dbReference type="PROSITE" id="PS50937">
    <property type="entry name" value="HTH_MERR_2"/>
    <property type="match status" value="1"/>
</dbReference>
<dbReference type="CDD" id="cd01104">
    <property type="entry name" value="HTH_MlrA-CarA"/>
    <property type="match status" value="1"/>
</dbReference>
<dbReference type="Proteomes" id="UP000281975">
    <property type="component" value="Unassembled WGS sequence"/>
</dbReference>
<dbReference type="InterPro" id="IPR000551">
    <property type="entry name" value="MerR-type_HTH_dom"/>
</dbReference>
<dbReference type="SUPFAM" id="SSF46955">
    <property type="entry name" value="Putative DNA-binding domain"/>
    <property type="match status" value="1"/>
</dbReference>
<keyword evidence="2" id="KW-0238">DNA-binding</keyword>
<dbReference type="PANTHER" id="PTHR30204">
    <property type="entry name" value="REDOX-CYCLING DRUG-SENSING TRANSCRIPTIONAL ACTIVATOR SOXR"/>
    <property type="match status" value="1"/>
</dbReference>